<sequence length="93" mass="9695">MKQRAYLHRRCPASLIRALSVTCAKAAGADDEAAVANACGLVNANANAAMKRAIFDTDEEHRSTSAGTPPSSTIRSALPGLKARFQRAPAAVS</sequence>
<feature type="compositionally biased region" description="Polar residues" evidence="1">
    <location>
        <begin position="64"/>
        <end position="75"/>
    </location>
</feature>
<name>A0A835TJS5_9ROSI</name>
<reference evidence="2 3" key="1">
    <citation type="submission" date="2020-10" db="EMBL/GenBank/DDBJ databases">
        <title>Plant Genome Project.</title>
        <authorList>
            <person name="Zhang R.-G."/>
        </authorList>
    </citation>
    <scope>NUCLEOTIDE SEQUENCE [LARGE SCALE GENOMIC DNA]</scope>
    <source>
        <strain evidence="2">FAFU-HL-1</strain>
        <tissue evidence="2">Leaf</tissue>
    </source>
</reference>
<evidence type="ECO:0000313" key="2">
    <source>
        <dbReference type="EMBL" id="KAF9687648.1"/>
    </source>
</evidence>
<protein>
    <submittedName>
        <fullName evidence="2">Uncharacterized protein</fullName>
    </submittedName>
</protein>
<gene>
    <name evidence="2" type="ORF">SADUNF_Sadunf02G0115000</name>
</gene>
<accession>A0A835TJS5</accession>
<comment type="caution">
    <text evidence="2">The sequence shown here is derived from an EMBL/GenBank/DDBJ whole genome shotgun (WGS) entry which is preliminary data.</text>
</comment>
<evidence type="ECO:0000256" key="1">
    <source>
        <dbReference type="SAM" id="MobiDB-lite"/>
    </source>
</evidence>
<organism evidence="2 3">
    <name type="scientific">Salix dunnii</name>
    <dbReference type="NCBI Taxonomy" id="1413687"/>
    <lineage>
        <taxon>Eukaryota</taxon>
        <taxon>Viridiplantae</taxon>
        <taxon>Streptophyta</taxon>
        <taxon>Embryophyta</taxon>
        <taxon>Tracheophyta</taxon>
        <taxon>Spermatophyta</taxon>
        <taxon>Magnoliopsida</taxon>
        <taxon>eudicotyledons</taxon>
        <taxon>Gunneridae</taxon>
        <taxon>Pentapetalae</taxon>
        <taxon>rosids</taxon>
        <taxon>fabids</taxon>
        <taxon>Malpighiales</taxon>
        <taxon>Salicaceae</taxon>
        <taxon>Saliceae</taxon>
        <taxon>Salix</taxon>
    </lineage>
</organism>
<dbReference type="EMBL" id="JADGMS010000002">
    <property type="protein sequence ID" value="KAF9687648.1"/>
    <property type="molecule type" value="Genomic_DNA"/>
</dbReference>
<feature type="region of interest" description="Disordered" evidence="1">
    <location>
        <begin position="58"/>
        <end position="79"/>
    </location>
</feature>
<evidence type="ECO:0000313" key="3">
    <source>
        <dbReference type="Proteomes" id="UP000657918"/>
    </source>
</evidence>
<proteinExistence type="predicted"/>
<dbReference type="Proteomes" id="UP000657918">
    <property type="component" value="Unassembled WGS sequence"/>
</dbReference>
<keyword evidence="3" id="KW-1185">Reference proteome</keyword>
<dbReference type="AlphaFoldDB" id="A0A835TJS5"/>